<dbReference type="InterPro" id="IPR050396">
    <property type="entry name" value="Glycosyltr_51/Transpeptidase"/>
</dbReference>
<evidence type="ECO:0000256" key="11">
    <source>
        <dbReference type="ARBA" id="ARBA00022679"/>
    </source>
</evidence>
<reference evidence="30" key="1">
    <citation type="journal article" date="2019" name="Int. J. Syst. Evol. Microbiol.">
        <title>The Global Catalogue of Microorganisms (GCM) 10K type strain sequencing project: providing services to taxonomists for standard genome sequencing and annotation.</title>
        <authorList>
            <consortium name="The Broad Institute Genomics Platform"/>
            <consortium name="The Broad Institute Genome Sequencing Center for Infectious Disease"/>
            <person name="Wu L."/>
            <person name="Ma J."/>
        </authorList>
    </citation>
    <scope>NUCLEOTIDE SEQUENCE [LARGE SCALE GENOMIC DNA]</scope>
    <source>
        <strain evidence="30">JCM 15608</strain>
    </source>
</reference>
<evidence type="ECO:0000256" key="24">
    <source>
        <dbReference type="SAM" id="MobiDB-lite"/>
    </source>
</evidence>
<dbReference type="SUPFAM" id="SSF53955">
    <property type="entry name" value="Lysozyme-like"/>
    <property type="match status" value="1"/>
</dbReference>
<evidence type="ECO:0000256" key="12">
    <source>
        <dbReference type="ARBA" id="ARBA00022801"/>
    </source>
</evidence>
<evidence type="ECO:0000259" key="27">
    <source>
        <dbReference type="Pfam" id="PF00912"/>
    </source>
</evidence>
<comment type="catalytic activity">
    <reaction evidence="20">
        <text>Preferential cleavage: (Ac)2-L-Lys-D-Ala-|-D-Ala. Also transpeptidation of peptidyl-alanyl moieties that are N-acyl substituents of D-alanine.</text>
        <dbReference type="EC" id="3.4.16.4"/>
    </reaction>
</comment>
<keyword evidence="14 23" id="KW-0573">Peptidoglycan synthesis</keyword>
<evidence type="ECO:0000256" key="25">
    <source>
        <dbReference type="SAM" id="Phobius"/>
    </source>
</evidence>
<feature type="region of interest" description="Disordered" evidence="24">
    <location>
        <begin position="1"/>
        <end position="21"/>
    </location>
</feature>
<dbReference type="PANTHER" id="PTHR32282">
    <property type="entry name" value="BINDING PROTEIN TRANSPEPTIDASE, PUTATIVE-RELATED"/>
    <property type="match status" value="1"/>
</dbReference>
<dbReference type="Pfam" id="PF00912">
    <property type="entry name" value="Transgly"/>
    <property type="match status" value="1"/>
</dbReference>
<evidence type="ECO:0000256" key="21">
    <source>
        <dbReference type="ARBA" id="ARBA00049902"/>
    </source>
</evidence>
<evidence type="ECO:0000256" key="10">
    <source>
        <dbReference type="ARBA" id="ARBA00022676"/>
    </source>
</evidence>
<evidence type="ECO:0000259" key="28">
    <source>
        <dbReference type="Pfam" id="PF14814"/>
    </source>
</evidence>
<dbReference type="EMBL" id="BAAAFA010000001">
    <property type="protein sequence ID" value="GAA0810817.1"/>
    <property type="molecule type" value="Genomic_DNA"/>
</dbReference>
<evidence type="ECO:0000259" key="26">
    <source>
        <dbReference type="Pfam" id="PF00905"/>
    </source>
</evidence>
<evidence type="ECO:0000256" key="9">
    <source>
        <dbReference type="ARBA" id="ARBA00022670"/>
    </source>
</evidence>
<dbReference type="InterPro" id="IPR012338">
    <property type="entry name" value="Beta-lactam/transpept-like"/>
</dbReference>
<evidence type="ECO:0000256" key="1">
    <source>
        <dbReference type="ARBA" id="ARBA00002624"/>
    </source>
</evidence>
<comment type="similarity">
    <text evidence="4 23">In the C-terminal section; belongs to the transpeptidase family.</text>
</comment>
<dbReference type="Pfam" id="PF14814">
    <property type="entry name" value="UB2H"/>
    <property type="match status" value="1"/>
</dbReference>
<evidence type="ECO:0000256" key="19">
    <source>
        <dbReference type="ARBA" id="ARBA00032454"/>
    </source>
</evidence>
<keyword evidence="16" id="KW-0046">Antibiotic resistance</keyword>
<keyword evidence="11 23" id="KW-0808">Transferase</keyword>
<dbReference type="InterPro" id="IPR001264">
    <property type="entry name" value="Glyco_trans_51"/>
</dbReference>
<keyword evidence="17" id="KW-0511">Multifunctional enzyme</keyword>
<evidence type="ECO:0000256" key="22">
    <source>
        <dbReference type="NCBIfam" id="TIGR02071"/>
    </source>
</evidence>
<evidence type="ECO:0000256" key="18">
    <source>
        <dbReference type="ARBA" id="ARBA00023316"/>
    </source>
</evidence>
<evidence type="ECO:0000313" key="30">
    <source>
        <dbReference type="Proteomes" id="UP001500021"/>
    </source>
</evidence>
<proteinExistence type="inferred from homology"/>
<accession>A0ABP3WBT6</accession>
<dbReference type="InterPro" id="IPR036950">
    <property type="entry name" value="PBP_transglycosylase"/>
</dbReference>
<evidence type="ECO:0000256" key="3">
    <source>
        <dbReference type="ARBA" id="ARBA00004752"/>
    </source>
</evidence>
<keyword evidence="13 23" id="KW-0133">Cell shape</keyword>
<dbReference type="Gene3D" id="1.10.3810.10">
    <property type="entry name" value="Biosynthetic peptidoglycan transglycosylase-like"/>
    <property type="match status" value="1"/>
</dbReference>
<dbReference type="NCBIfam" id="TIGR02071">
    <property type="entry name" value="PBP_1b"/>
    <property type="match status" value="1"/>
</dbReference>
<keyword evidence="8" id="KW-0121">Carboxypeptidase</keyword>
<evidence type="ECO:0000256" key="16">
    <source>
        <dbReference type="ARBA" id="ARBA00023251"/>
    </source>
</evidence>
<evidence type="ECO:0000256" key="6">
    <source>
        <dbReference type="ARBA" id="ARBA00018637"/>
    </source>
</evidence>
<comment type="subcellular location">
    <subcellularLocation>
        <location evidence="2">Cell membrane</location>
    </subcellularLocation>
</comment>
<evidence type="ECO:0000256" key="2">
    <source>
        <dbReference type="ARBA" id="ARBA00004236"/>
    </source>
</evidence>
<evidence type="ECO:0000256" key="23">
    <source>
        <dbReference type="PIRNR" id="PIRNR002799"/>
    </source>
</evidence>
<feature type="domain" description="Glycosyl transferase family 51" evidence="27">
    <location>
        <begin position="170"/>
        <end position="349"/>
    </location>
</feature>
<comment type="caution">
    <text evidence="29">The sequence shown here is derived from an EMBL/GenBank/DDBJ whole genome shotgun (WGS) entry which is preliminary data.</text>
</comment>
<keyword evidence="12" id="KW-0378">Hydrolase</keyword>
<evidence type="ECO:0000256" key="14">
    <source>
        <dbReference type="ARBA" id="ARBA00022984"/>
    </source>
</evidence>
<dbReference type="InterPro" id="IPR001460">
    <property type="entry name" value="PCN-bd_Tpept"/>
</dbReference>
<dbReference type="Gene3D" id="3.40.710.10">
    <property type="entry name" value="DD-peptidase/beta-lactamase superfamily"/>
    <property type="match status" value="1"/>
</dbReference>
<dbReference type="InterPro" id="IPR028166">
    <property type="entry name" value="UB2H"/>
</dbReference>
<dbReference type="NCBIfam" id="TIGR02074">
    <property type="entry name" value="PBP_1a_fam"/>
    <property type="match status" value="1"/>
</dbReference>
<gene>
    <name evidence="29" type="primary">mrcB</name>
    <name evidence="29" type="ORF">GCM10009111_02380</name>
</gene>
<comment type="catalytic activity">
    <reaction evidence="21">
        <text>[GlcNAc-(1-&gt;4)-Mur2Ac(oyl-L-Ala-gamma-D-Glu-L-Lys-D-Ala-D-Ala)](n)-di-trans,octa-cis-undecaprenyl diphosphate + beta-D-GlcNAc-(1-&gt;4)-Mur2Ac(oyl-L-Ala-gamma-D-Glu-L-Lys-D-Ala-D-Ala)-di-trans,octa-cis-undecaprenyl diphosphate = [GlcNAc-(1-&gt;4)-Mur2Ac(oyl-L-Ala-gamma-D-Glu-L-Lys-D-Ala-D-Ala)](n+1)-di-trans,octa-cis-undecaprenyl diphosphate + di-trans,octa-cis-undecaprenyl diphosphate + H(+)</text>
        <dbReference type="Rhea" id="RHEA:23708"/>
        <dbReference type="Rhea" id="RHEA-COMP:9602"/>
        <dbReference type="Rhea" id="RHEA-COMP:9603"/>
        <dbReference type="ChEBI" id="CHEBI:15378"/>
        <dbReference type="ChEBI" id="CHEBI:58405"/>
        <dbReference type="ChEBI" id="CHEBI:60033"/>
        <dbReference type="ChEBI" id="CHEBI:78435"/>
        <dbReference type="EC" id="2.4.99.28"/>
    </reaction>
</comment>
<evidence type="ECO:0000256" key="15">
    <source>
        <dbReference type="ARBA" id="ARBA00023136"/>
    </source>
</evidence>
<dbReference type="InterPro" id="IPR011813">
    <property type="entry name" value="PBP_1b"/>
</dbReference>
<keyword evidence="30" id="KW-1185">Reference proteome</keyword>
<evidence type="ECO:0000256" key="13">
    <source>
        <dbReference type="ARBA" id="ARBA00022960"/>
    </source>
</evidence>
<evidence type="ECO:0000256" key="5">
    <source>
        <dbReference type="ARBA" id="ARBA00007739"/>
    </source>
</evidence>
<dbReference type="Gene3D" id="3.30.2060.10">
    <property type="entry name" value="Penicillin-binding protein 1b domain"/>
    <property type="match status" value="1"/>
</dbReference>
<protein>
    <recommendedName>
        <fullName evidence="6 22">Penicillin-binding protein 1B</fullName>
        <shortName evidence="23">PBP-1b</shortName>
        <shortName evidence="23">PBP1b</shortName>
    </recommendedName>
    <alternativeName>
        <fullName evidence="19 23">Murein polymerase</fullName>
    </alternativeName>
</protein>
<evidence type="ECO:0000256" key="7">
    <source>
        <dbReference type="ARBA" id="ARBA00022475"/>
    </source>
</evidence>
<dbReference type="RefSeq" id="WP_343813980.1">
    <property type="nucleotide sequence ID" value="NZ_BAAAFA010000001.1"/>
</dbReference>
<evidence type="ECO:0000256" key="20">
    <source>
        <dbReference type="ARBA" id="ARBA00034000"/>
    </source>
</evidence>
<sequence>MTDNKKTRAKKSKNTSEKKSAIKTNDGQAKGWLSWCLRTFFKVCIAAFFTLIIVLIYLDAKVKKTFEGERWQVPVQVYGKVDTLHVGDEANLSHIAQELKLKGYKKVAKVSAPGQFAQSSHRLIIFQRAFTFAQGFMGAEPLTIEVENNHITALYVQHNVVPSIQLEPQLIARLVPDNKEDRELIVLQQVPAQLIDTLLLIEDRDFYHHSGVSPLGILRALYANMRAGRTVQGGSTLTQQLVKNMFLTRDRTLTRKAQEALMALILEFRYSKDQLLEAYLNEVYLGQNFAHGVYGFGLASNFYFGKNIAQLTNHEIALLIAQVKGPSYYDPRRHPKRAKQRRDLILRLMLEQDMLSLAEFKYAVNAPLSVTNKRQSRKKKYPAYLQLVNQELNELVSEDLRKSGIKVFTGFSHRSQQLVEQTINTQLPLLEKKYQQKSLQAAMVVSDISTGEVRALAGDRVSGFAGFNRALDAKRQIGSLIKPAIYLAALERFEQYNLATLLDDKAITLSRETGQNKKSDTQVSHLWRPKNYDGKYRGQVPLITGLVNSLNIPTVNLGMALGLDNVADAIHLLGYQQDITMRPAMLLGSMTMSPVEINQLYLPIAANGQYKKSHAITHIMSSQGETLWTYNDLQEQRLSNHGAYLLNYALGQVTQIGSAKSLSWRLPNNSVAGKTGTSNDLRDSWFVGYDAKHLVTTWLGNDDNKPTGLTGSSGALPLFADFMKAQGISDRKEHMPDGVIMLPFEQKTGLAVNEQCEGTTLYPAVAAGVRISKNCLQPKVDKRSWFEKLFSTS</sequence>
<keyword evidence="7" id="KW-1003">Cell membrane</keyword>
<dbReference type="Pfam" id="PF00905">
    <property type="entry name" value="Transpeptidase"/>
    <property type="match status" value="1"/>
</dbReference>
<keyword evidence="15 25" id="KW-0472">Membrane</keyword>
<evidence type="ECO:0000256" key="8">
    <source>
        <dbReference type="ARBA" id="ARBA00022645"/>
    </source>
</evidence>
<dbReference type="PIRSF" id="PIRSF002799">
    <property type="entry name" value="PBP_1b"/>
    <property type="match status" value="1"/>
</dbReference>
<organism evidence="29 30">
    <name type="scientific">Colwellia asteriadis</name>
    <dbReference type="NCBI Taxonomy" id="517723"/>
    <lineage>
        <taxon>Bacteria</taxon>
        <taxon>Pseudomonadati</taxon>
        <taxon>Pseudomonadota</taxon>
        <taxon>Gammaproteobacteria</taxon>
        <taxon>Alteromonadales</taxon>
        <taxon>Colwelliaceae</taxon>
        <taxon>Colwellia</taxon>
    </lineage>
</organism>
<dbReference type="InterPro" id="IPR023346">
    <property type="entry name" value="Lysozyme-like_dom_sf"/>
</dbReference>
<feature type="domain" description="Penicillin-binding protein transpeptidase" evidence="26">
    <location>
        <begin position="442"/>
        <end position="723"/>
    </location>
</feature>
<evidence type="ECO:0000256" key="17">
    <source>
        <dbReference type="ARBA" id="ARBA00023268"/>
    </source>
</evidence>
<name>A0ABP3WBT6_9GAMM</name>
<keyword evidence="9" id="KW-0645">Protease</keyword>
<feature type="transmembrane region" description="Helical" evidence="25">
    <location>
        <begin position="40"/>
        <end position="58"/>
    </location>
</feature>
<evidence type="ECO:0000256" key="4">
    <source>
        <dbReference type="ARBA" id="ARBA00007090"/>
    </source>
</evidence>
<comment type="function">
    <text evidence="1 23">Cell wall formation. Synthesis of cross-linked peptidoglycan from the lipid intermediates. The enzyme has a penicillin-insensitive transglycosylase N-terminal domain (formation of linear glycan strands) and a penicillin-sensitive transpeptidase C-terminal domain (cross-linking of the peptide subunits).</text>
</comment>
<dbReference type="Proteomes" id="UP001500021">
    <property type="component" value="Unassembled WGS sequence"/>
</dbReference>
<feature type="domain" description="Bifunctional transglycosylase second" evidence="28">
    <location>
        <begin position="84"/>
        <end position="154"/>
    </location>
</feature>
<keyword evidence="18 23" id="KW-0961">Cell wall biogenesis/degradation</keyword>
<keyword evidence="10 23" id="KW-0328">Glycosyltransferase</keyword>
<comment type="pathway">
    <text evidence="3 23">Cell wall biogenesis; peptidoglycan biosynthesis.</text>
</comment>
<comment type="similarity">
    <text evidence="5 23">In the N-terminal section; belongs to the glycosyltransferase 51 family.</text>
</comment>
<evidence type="ECO:0000313" key="29">
    <source>
        <dbReference type="EMBL" id="GAA0810817.1"/>
    </source>
</evidence>
<dbReference type="PANTHER" id="PTHR32282:SF11">
    <property type="entry name" value="PENICILLIN-BINDING PROTEIN 1B"/>
    <property type="match status" value="1"/>
</dbReference>
<keyword evidence="25" id="KW-1133">Transmembrane helix</keyword>
<keyword evidence="25" id="KW-0812">Transmembrane</keyword>
<dbReference type="SUPFAM" id="SSF56601">
    <property type="entry name" value="beta-lactamase/transpeptidase-like"/>
    <property type="match status" value="1"/>
</dbReference>